<dbReference type="Gene3D" id="3.40.50.720">
    <property type="entry name" value="NAD(P)-binding Rossmann-like Domain"/>
    <property type="match status" value="1"/>
</dbReference>
<proteinExistence type="predicted"/>
<evidence type="ECO:0000313" key="1">
    <source>
        <dbReference type="EMBL" id="VAW97274.1"/>
    </source>
</evidence>
<protein>
    <recommendedName>
        <fullName evidence="2">Ketopantoate reductase N-terminal domain-containing protein</fullName>
    </recommendedName>
</protein>
<dbReference type="InterPro" id="IPR036291">
    <property type="entry name" value="NAD(P)-bd_dom_sf"/>
</dbReference>
<dbReference type="EMBL" id="UOFS01000033">
    <property type="protein sequence ID" value="VAW97274.1"/>
    <property type="molecule type" value="Genomic_DNA"/>
</dbReference>
<accession>A0A3B1ATE5</accession>
<organism evidence="1">
    <name type="scientific">hydrothermal vent metagenome</name>
    <dbReference type="NCBI Taxonomy" id="652676"/>
    <lineage>
        <taxon>unclassified sequences</taxon>
        <taxon>metagenomes</taxon>
        <taxon>ecological metagenomes</taxon>
    </lineage>
</organism>
<name>A0A3B1ATE5_9ZZZZ</name>
<dbReference type="SUPFAM" id="SSF51735">
    <property type="entry name" value="NAD(P)-binding Rossmann-fold domains"/>
    <property type="match status" value="1"/>
</dbReference>
<dbReference type="AlphaFoldDB" id="A0A3B1ATE5"/>
<sequence>MQKLIILFGTGEMGSVFARGFLKTGYTVLPVQRNTDIQTLATEIPEPELVLISVGESDLQNILTSLPKEWFSKLALLQNELLPRDWLSHNIQNPTVISVWFEKKPKQDFKVLISSPCFGPQAVLLEQALHSLTIPCHIVENNEQLLFELVVKNIYILTTNIAGLRVGGNVAALWNQHQKFALAVANEVMDIQEYLTNKKFNRTQLIDAMVNAINGDLEHNCMGRSAPARLKRALQIADEAKLNVDLLRELSSQAAVTV</sequence>
<reference evidence="1" key="1">
    <citation type="submission" date="2018-06" db="EMBL/GenBank/DDBJ databases">
        <authorList>
            <person name="Zhirakovskaya E."/>
        </authorList>
    </citation>
    <scope>NUCLEOTIDE SEQUENCE</scope>
</reference>
<gene>
    <name evidence="1" type="ORF">MNBD_GAMMA22-2265</name>
</gene>
<evidence type="ECO:0008006" key="2">
    <source>
        <dbReference type="Google" id="ProtNLM"/>
    </source>
</evidence>